<evidence type="ECO:0000313" key="6">
    <source>
        <dbReference type="Proteomes" id="UP000092024"/>
    </source>
</evidence>
<dbReference type="InterPro" id="IPR018973">
    <property type="entry name" value="MZB"/>
</dbReference>
<dbReference type="GO" id="GO:0043138">
    <property type="term" value="F:3'-5' DNA helicase activity"/>
    <property type="evidence" value="ECO:0007669"/>
    <property type="project" value="TreeGrafter"/>
</dbReference>
<dbReference type="InterPro" id="IPR027417">
    <property type="entry name" value="P-loop_NTPase"/>
</dbReference>
<dbReference type="Proteomes" id="UP000092024">
    <property type="component" value="Unassembled WGS sequence"/>
</dbReference>
<dbReference type="GO" id="GO:0005524">
    <property type="term" value="F:ATP binding"/>
    <property type="evidence" value="ECO:0007669"/>
    <property type="project" value="UniProtKB-KW"/>
</dbReference>
<dbReference type="Gene3D" id="3.40.50.300">
    <property type="entry name" value="P-loop containing nucleotide triphosphate hydrolases"/>
    <property type="match status" value="2"/>
</dbReference>
<organism evidence="5 6">
    <name type="scientific">Paenibacillus oryzae</name>
    <dbReference type="NCBI Taxonomy" id="1844972"/>
    <lineage>
        <taxon>Bacteria</taxon>
        <taxon>Bacillati</taxon>
        <taxon>Bacillota</taxon>
        <taxon>Bacilli</taxon>
        <taxon>Bacillales</taxon>
        <taxon>Paenibacillaceae</taxon>
        <taxon>Paenibacillus</taxon>
    </lineage>
</organism>
<dbReference type="STRING" id="1844972.A7K91_11180"/>
<reference evidence="5 6" key="1">
    <citation type="submission" date="2016-05" db="EMBL/GenBank/DDBJ databases">
        <title>Paenibacillus oryzae. sp. nov., isolated from the rice root.</title>
        <authorList>
            <person name="Zhang J."/>
            <person name="Zhang X."/>
        </authorList>
    </citation>
    <scope>NUCLEOTIDE SEQUENCE [LARGE SCALE GENOMIC DNA]</scope>
    <source>
        <strain evidence="5 6">1DrF-4</strain>
    </source>
</reference>
<dbReference type="Pfam" id="PF09369">
    <property type="entry name" value="MZB"/>
    <property type="match status" value="1"/>
</dbReference>
<proteinExistence type="predicted"/>
<evidence type="ECO:0000259" key="4">
    <source>
        <dbReference type="PROSITE" id="PS51194"/>
    </source>
</evidence>
<dbReference type="InterPro" id="IPR001650">
    <property type="entry name" value="Helicase_C-like"/>
</dbReference>
<dbReference type="SUPFAM" id="SSF52540">
    <property type="entry name" value="P-loop containing nucleoside triphosphate hydrolases"/>
    <property type="match status" value="1"/>
</dbReference>
<dbReference type="SMART" id="SM00487">
    <property type="entry name" value="DEXDc"/>
    <property type="match status" value="1"/>
</dbReference>
<evidence type="ECO:0000313" key="5">
    <source>
        <dbReference type="EMBL" id="OBR63951.1"/>
    </source>
</evidence>
<dbReference type="OrthoDB" id="9774462at2"/>
<dbReference type="GO" id="GO:0036297">
    <property type="term" value="P:interstrand cross-link repair"/>
    <property type="evidence" value="ECO:0007669"/>
    <property type="project" value="TreeGrafter"/>
</dbReference>
<dbReference type="InterPro" id="IPR014001">
    <property type="entry name" value="Helicase_ATP-bd"/>
</dbReference>
<dbReference type="PROSITE" id="PS51192">
    <property type="entry name" value="HELICASE_ATP_BIND_1"/>
    <property type="match status" value="1"/>
</dbReference>
<dbReference type="EMBL" id="LYPA01000068">
    <property type="protein sequence ID" value="OBR63951.1"/>
    <property type="molecule type" value="Genomic_DNA"/>
</dbReference>
<keyword evidence="1" id="KW-0547">Nucleotide-binding</keyword>
<dbReference type="PANTHER" id="PTHR47957">
    <property type="entry name" value="ATP-DEPENDENT HELICASE HRQ1"/>
    <property type="match status" value="1"/>
</dbReference>
<comment type="caution">
    <text evidence="5">The sequence shown here is derived from an EMBL/GenBank/DDBJ whole genome shotgun (WGS) entry which is preliminary data.</text>
</comment>
<evidence type="ECO:0000256" key="1">
    <source>
        <dbReference type="ARBA" id="ARBA00022741"/>
    </source>
</evidence>
<sequence>MPVICSSCGGLRPYGDFVQIGYKADPKGYYRHIHQRANGIRIAEWRSLEPDLESYVNKQAGVYCTHDGCSILDGMLTPEDMELIADRRLPVQQAFDSDVLVQNLLEVGTRVRSEVHVHQIDANQGAYAEQILMPSWLQRKLHSLGINKLYEHQGEGIQNIREGRNVVLCTKTASGKSLAYNVPIMEKLVSDPDACALYLAPFKALVEDQYAHLQKWADDAEEQANHFSLNGFSRFSVNGQQLSVGVLHGQRNVPEHMRKDQASSFVFSEGRYWLTNVHYLHLILQGASSSKGKGPQLLRFLQNLRFVVIDELHQYSGLLGSKVSLVLRRLRMLCDRLGNKNVQFIACSATIANPKYLAEELTGMRGMKGFHEISGAQAPVKKKAVLMWNPGLSDDEQKKRAVVSDLYEILRTIYKDGRWPRSIIFTSNRQQAQLLSRELNMILRSHLHDHGGLSPDEPYGFFLPYHAYLTQEVKERTIQKLEQGEILGVVTTSALEVGIDVKCLDVSILLGYPGSQASFWQQAGRVGRSRDGVVIMMVQEEPLQQYFARNPEEFFTLSPESAAINTTNPKLLKEHLAYAAHELGGTLTNAMNYVRSSALRRVVGEASDQWQQIEGKLLYHGETPRYQTLFTMGATYTVVSKNGWNEDILFQSVEERSLIRDYHVDAVFLGPDNRTFYKVKWVNGKQRKVVVEQVRTDYHTRGIVRDSIEIHDVINPLRSDAAIKSNLGNIIVKRSTFGYKKIFNHSATPPETVQLTNTYPVSFQTEAFWLMWDHQGRDELRGLLKDVQNCESIDLETLVEGSLHAVEHAIASAIPAVVRCSMADFQHTSFYSGSALFGMPGMFFYDSQAGGGSGIVEVVAEKFGVLLDKAQQIISSCGCSEGCPSCIQLFHCEKQNEPLHKAGALMILNHLQKYSFWQFMRNRALT</sequence>
<dbReference type="AlphaFoldDB" id="A0A1A5YE85"/>
<protein>
    <recommendedName>
        <fullName evidence="7">DEAD/DEAH box helicase</fullName>
    </recommendedName>
</protein>
<dbReference type="InterPro" id="IPR011545">
    <property type="entry name" value="DEAD/DEAH_box_helicase_dom"/>
</dbReference>
<name>A0A1A5YE85_9BACL</name>
<evidence type="ECO:0008006" key="7">
    <source>
        <dbReference type="Google" id="ProtNLM"/>
    </source>
</evidence>
<dbReference type="Pfam" id="PF00271">
    <property type="entry name" value="Helicase_C"/>
    <property type="match status" value="1"/>
</dbReference>
<feature type="domain" description="Helicase C-terminal" evidence="4">
    <location>
        <begin position="405"/>
        <end position="570"/>
    </location>
</feature>
<dbReference type="PANTHER" id="PTHR47957:SF3">
    <property type="entry name" value="ATP-DEPENDENT HELICASE HRQ1"/>
    <property type="match status" value="1"/>
</dbReference>
<dbReference type="GO" id="GO:0006289">
    <property type="term" value="P:nucleotide-excision repair"/>
    <property type="evidence" value="ECO:0007669"/>
    <property type="project" value="TreeGrafter"/>
</dbReference>
<dbReference type="Pfam" id="PF00270">
    <property type="entry name" value="DEAD"/>
    <property type="match status" value="1"/>
</dbReference>
<gene>
    <name evidence="5" type="ORF">A7K91_11180</name>
</gene>
<feature type="domain" description="Helicase ATP-binding" evidence="3">
    <location>
        <begin position="157"/>
        <end position="369"/>
    </location>
</feature>
<dbReference type="GO" id="GO:0003676">
    <property type="term" value="F:nucleic acid binding"/>
    <property type="evidence" value="ECO:0007669"/>
    <property type="project" value="InterPro"/>
</dbReference>
<keyword evidence="2" id="KW-0067">ATP-binding</keyword>
<accession>A0A1A5YE85</accession>
<dbReference type="SMART" id="SM00490">
    <property type="entry name" value="HELICc"/>
    <property type="match status" value="1"/>
</dbReference>
<keyword evidence="6" id="KW-1185">Reference proteome</keyword>
<dbReference type="PROSITE" id="PS51194">
    <property type="entry name" value="HELICASE_CTER"/>
    <property type="match status" value="1"/>
</dbReference>
<evidence type="ECO:0000256" key="2">
    <source>
        <dbReference type="ARBA" id="ARBA00022840"/>
    </source>
</evidence>
<evidence type="ECO:0000259" key="3">
    <source>
        <dbReference type="PROSITE" id="PS51192"/>
    </source>
</evidence>